<dbReference type="NCBIfam" id="TIGR00254">
    <property type="entry name" value="GGDEF"/>
    <property type="match status" value="1"/>
</dbReference>
<dbReference type="Pfam" id="PF00563">
    <property type="entry name" value="EAL"/>
    <property type="match status" value="1"/>
</dbReference>
<evidence type="ECO:0000313" key="6">
    <source>
        <dbReference type="EMBL" id="TXI31315.1"/>
    </source>
</evidence>
<dbReference type="EMBL" id="SSFO01000192">
    <property type="protein sequence ID" value="TXI31315.1"/>
    <property type="molecule type" value="Genomic_DNA"/>
</dbReference>
<proteinExistence type="predicted"/>
<dbReference type="PANTHER" id="PTHR33121:SF70">
    <property type="entry name" value="SIGNALING PROTEIN YKOW"/>
    <property type="match status" value="1"/>
</dbReference>
<dbReference type="InterPro" id="IPR000160">
    <property type="entry name" value="GGDEF_dom"/>
</dbReference>
<evidence type="ECO:0000313" key="7">
    <source>
        <dbReference type="Proteomes" id="UP000321110"/>
    </source>
</evidence>
<dbReference type="SMART" id="SM00267">
    <property type="entry name" value="GGDEF"/>
    <property type="match status" value="1"/>
</dbReference>
<dbReference type="Proteomes" id="UP000321110">
    <property type="component" value="Unassembled WGS sequence"/>
</dbReference>
<comment type="caution">
    <text evidence="6">The sequence shown here is derived from an EMBL/GenBank/DDBJ whole genome shotgun (WGS) entry which is preliminary data.</text>
</comment>
<feature type="domain" description="GGDEF" evidence="5">
    <location>
        <begin position="248"/>
        <end position="382"/>
    </location>
</feature>
<keyword evidence="3" id="KW-0472">Membrane</keyword>
<gene>
    <name evidence="6" type="ORF">E6Q69_11585</name>
</gene>
<reference evidence="6 7" key="1">
    <citation type="submission" date="2018-09" db="EMBL/GenBank/DDBJ databases">
        <title>Metagenome Assembled Genomes from an Advanced Water Purification Facility.</title>
        <authorList>
            <person name="Stamps B.W."/>
            <person name="Spear J.R."/>
        </authorList>
    </citation>
    <scope>NUCLEOTIDE SEQUENCE [LARGE SCALE GENOMIC DNA]</scope>
    <source>
        <strain evidence="6">Bin_52_1</strain>
    </source>
</reference>
<dbReference type="Gene3D" id="3.20.20.450">
    <property type="entry name" value="EAL domain"/>
    <property type="match status" value="1"/>
</dbReference>
<evidence type="ECO:0000259" key="5">
    <source>
        <dbReference type="PROSITE" id="PS50887"/>
    </source>
</evidence>
<keyword evidence="2" id="KW-0973">c-di-GMP</keyword>
<dbReference type="PANTHER" id="PTHR33121">
    <property type="entry name" value="CYCLIC DI-GMP PHOSPHODIESTERASE PDEF"/>
    <property type="match status" value="1"/>
</dbReference>
<dbReference type="SUPFAM" id="SSF55073">
    <property type="entry name" value="Nucleotide cyclase"/>
    <property type="match status" value="1"/>
</dbReference>
<dbReference type="CDD" id="cd01949">
    <property type="entry name" value="GGDEF"/>
    <property type="match status" value="1"/>
</dbReference>
<dbReference type="SUPFAM" id="SSF141868">
    <property type="entry name" value="EAL domain-like"/>
    <property type="match status" value="1"/>
</dbReference>
<dbReference type="PROSITE" id="PS50883">
    <property type="entry name" value="EAL"/>
    <property type="match status" value="1"/>
</dbReference>
<dbReference type="Gene3D" id="3.30.70.270">
    <property type="match status" value="1"/>
</dbReference>
<feature type="transmembrane region" description="Helical" evidence="3">
    <location>
        <begin position="191"/>
        <end position="210"/>
    </location>
</feature>
<protein>
    <recommendedName>
        <fullName evidence="1">cyclic-guanylate-specific phosphodiesterase</fullName>
        <ecNumber evidence="1">3.1.4.52</ecNumber>
    </recommendedName>
</protein>
<dbReference type="PROSITE" id="PS50887">
    <property type="entry name" value="GGDEF"/>
    <property type="match status" value="1"/>
</dbReference>
<dbReference type="CDD" id="cd01948">
    <property type="entry name" value="EAL"/>
    <property type="match status" value="1"/>
</dbReference>
<name>A0A5C7W3H7_AQUAC</name>
<feature type="transmembrane region" description="Helical" evidence="3">
    <location>
        <begin position="12"/>
        <end position="33"/>
    </location>
</feature>
<dbReference type="InterPro" id="IPR043128">
    <property type="entry name" value="Rev_trsase/Diguanyl_cyclase"/>
</dbReference>
<dbReference type="EC" id="3.1.4.52" evidence="1"/>
<keyword evidence="3" id="KW-0812">Transmembrane</keyword>
<dbReference type="Pfam" id="PF00990">
    <property type="entry name" value="GGDEF"/>
    <property type="match status" value="1"/>
</dbReference>
<dbReference type="FunFam" id="3.20.20.450:FF:000001">
    <property type="entry name" value="Cyclic di-GMP phosphodiesterase yahA"/>
    <property type="match status" value="1"/>
</dbReference>
<dbReference type="GO" id="GO:0071111">
    <property type="term" value="F:cyclic-guanylate-specific phosphodiesterase activity"/>
    <property type="evidence" value="ECO:0007669"/>
    <property type="project" value="UniProtKB-EC"/>
</dbReference>
<sequence>MTKPVDPKSRARWLLIVFIGVMAAVTTVAWMSISAGRSVSQQAETLAKERIPELREIGALQAAMSARVTQLYLCYATGERLVWQHQYEERAQRVHAHVDALSRLGLSPMKRQQFLGMVLAFDLQAHLFDQEMAKGDERSWDALREHLAGAQREVDEMAVMLTMWSDEISVAAQKSGESALNEVARLTELQLGFSLAVLLVSAFILIALYARLKDQDKLYRQAYFDEVTGLPNRWLLEEELHNKLEQKDTGFLQILRIDRLKIVASTYGHETADQLIKATANWLQGRLDSRQDQCALYRLNSDSLAIISKLSAGSDEAERLAQDLASISDQPLMLGERDLRIALDIGIALFPGDGESVSCLVRNADAALNAKSSGNHYRFFEKRMTDDSASWLSTEGLLRSALEKQEFELYYQPKQSADGRQTKGSEALIRWRQADKLVSPALFIPVAEDSGLIVPIGTWVLNEACRQWRAWANAGLPPLPIAVNVSAQQFQDEAFPVLVADALQEYAIPRGMIELEITEAVAADHPERAITTMQALKQAGVSLAIDDFGTGYSSLSYLKRFPIDTLKIDQAFVRAMGSSPEDAAIVNLIMSLAKSLKLKVVAEGVETPEQQAQLAALDCDLLQGYLFSKPIPASDFASRLQSF</sequence>
<feature type="domain" description="EAL" evidence="4">
    <location>
        <begin position="391"/>
        <end position="643"/>
    </location>
</feature>
<keyword evidence="3" id="KW-1133">Transmembrane helix</keyword>
<dbReference type="InterPro" id="IPR001633">
    <property type="entry name" value="EAL_dom"/>
</dbReference>
<dbReference type="AlphaFoldDB" id="A0A5C7W3H7"/>
<organism evidence="6 7">
    <name type="scientific">Aquipseudomonas alcaligenes</name>
    <name type="common">Pseudomonas alcaligenes</name>
    <dbReference type="NCBI Taxonomy" id="43263"/>
    <lineage>
        <taxon>Bacteria</taxon>
        <taxon>Pseudomonadati</taxon>
        <taxon>Pseudomonadota</taxon>
        <taxon>Gammaproteobacteria</taxon>
        <taxon>Pseudomonadales</taxon>
        <taxon>Pseudomonadaceae</taxon>
        <taxon>Aquipseudomonas</taxon>
    </lineage>
</organism>
<dbReference type="InterPro" id="IPR050706">
    <property type="entry name" value="Cyclic-di-GMP_PDE-like"/>
</dbReference>
<evidence type="ECO:0000256" key="3">
    <source>
        <dbReference type="SAM" id="Phobius"/>
    </source>
</evidence>
<dbReference type="SMART" id="SM00052">
    <property type="entry name" value="EAL"/>
    <property type="match status" value="1"/>
</dbReference>
<evidence type="ECO:0000256" key="2">
    <source>
        <dbReference type="ARBA" id="ARBA00022636"/>
    </source>
</evidence>
<accession>A0A5C7W3H7</accession>
<evidence type="ECO:0000259" key="4">
    <source>
        <dbReference type="PROSITE" id="PS50883"/>
    </source>
</evidence>
<evidence type="ECO:0000256" key="1">
    <source>
        <dbReference type="ARBA" id="ARBA00012282"/>
    </source>
</evidence>
<dbReference type="InterPro" id="IPR035919">
    <property type="entry name" value="EAL_sf"/>
</dbReference>
<dbReference type="InterPro" id="IPR029787">
    <property type="entry name" value="Nucleotide_cyclase"/>
</dbReference>